<dbReference type="AlphaFoldDB" id="A0A7S0SMW5"/>
<feature type="region of interest" description="Disordered" evidence="2">
    <location>
        <begin position="214"/>
        <end position="240"/>
    </location>
</feature>
<protein>
    <submittedName>
        <fullName evidence="3">Uncharacterized protein</fullName>
    </submittedName>
</protein>
<evidence type="ECO:0000256" key="2">
    <source>
        <dbReference type="SAM" id="MobiDB-lite"/>
    </source>
</evidence>
<evidence type="ECO:0000313" key="3">
    <source>
        <dbReference type="EMBL" id="CAD8711634.1"/>
    </source>
</evidence>
<dbReference type="EMBL" id="HBFC01023801">
    <property type="protein sequence ID" value="CAD8711634.1"/>
    <property type="molecule type" value="Transcribed_RNA"/>
</dbReference>
<keyword evidence="1" id="KW-0175">Coiled coil</keyword>
<reference evidence="3" key="1">
    <citation type="submission" date="2021-01" db="EMBL/GenBank/DDBJ databases">
        <authorList>
            <person name="Corre E."/>
            <person name="Pelletier E."/>
            <person name="Niang G."/>
            <person name="Scheremetjew M."/>
            <person name="Finn R."/>
            <person name="Kale V."/>
            <person name="Holt S."/>
            <person name="Cochrane G."/>
            <person name="Meng A."/>
            <person name="Brown T."/>
            <person name="Cohen L."/>
        </authorList>
    </citation>
    <scope>NUCLEOTIDE SEQUENCE</scope>
    <source>
        <strain evidence="3">SL-175</strain>
    </source>
</reference>
<gene>
    <name evidence="3" type="ORF">MANT1106_LOCUS14321</name>
</gene>
<feature type="coiled-coil region" evidence="1">
    <location>
        <begin position="171"/>
        <end position="198"/>
    </location>
</feature>
<name>A0A7S0SMW5_9CHLO</name>
<proteinExistence type="predicted"/>
<organism evidence="3">
    <name type="scientific">Mantoniella antarctica</name>
    <dbReference type="NCBI Taxonomy" id="81844"/>
    <lineage>
        <taxon>Eukaryota</taxon>
        <taxon>Viridiplantae</taxon>
        <taxon>Chlorophyta</taxon>
        <taxon>Mamiellophyceae</taxon>
        <taxon>Mamiellales</taxon>
        <taxon>Mamiellaceae</taxon>
        <taxon>Mantoniella</taxon>
    </lineage>
</organism>
<accession>A0A7S0SMW5</accession>
<evidence type="ECO:0000256" key="1">
    <source>
        <dbReference type="SAM" id="Coils"/>
    </source>
</evidence>
<feature type="region of interest" description="Disordered" evidence="2">
    <location>
        <begin position="253"/>
        <end position="273"/>
    </location>
</feature>
<sequence length="273" mass="28819">MSDSFWIKRVEREEAEVANRLAQRQSGMYQHSTASRTSFNTMGVPQIARWTGAGSGSRGGRVAKSEVLRVSHNEAAPVVNNPFMVSASEGGRGAALRTAGGLDAAAAAGGLRGLNRASSAASSMGLPPFSEITIPPSPSPSVARSTFSYPATPNFSEGGTSAMDPELLERLERLEMALVEEKKARANVEQRLQKIKEDDEVQVRQVSSTLCTRSVPTAKGTKKSVLKSGGRPGNGGSNRDAVAALKCGGQVTFASIHSKPTTNKGASKRESFR</sequence>
<feature type="compositionally biased region" description="Polar residues" evidence="2">
    <location>
        <begin position="253"/>
        <end position="265"/>
    </location>
</feature>